<dbReference type="Pfam" id="PF14219">
    <property type="entry name" value="DUF4328"/>
    <property type="match status" value="1"/>
</dbReference>
<feature type="transmembrane region" description="Helical" evidence="1">
    <location>
        <begin position="58"/>
        <end position="81"/>
    </location>
</feature>
<organism evidence="3 4">
    <name type="scientific">Sphingorhabdus profundilacus</name>
    <dbReference type="NCBI Taxonomy" id="2509718"/>
    <lineage>
        <taxon>Bacteria</taxon>
        <taxon>Pseudomonadati</taxon>
        <taxon>Pseudomonadota</taxon>
        <taxon>Alphaproteobacteria</taxon>
        <taxon>Sphingomonadales</taxon>
        <taxon>Sphingomonadaceae</taxon>
        <taxon>Sphingorhabdus</taxon>
    </lineage>
</organism>
<feature type="domain" description="DUF4328" evidence="2">
    <location>
        <begin position="54"/>
        <end position="203"/>
    </location>
</feature>
<protein>
    <submittedName>
        <fullName evidence="3">DUF4328 domain-containing protein</fullName>
    </submittedName>
</protein>
<dbReference type="AlphaFoldDB" id="A0A6I4M038"/>
<keyword evidence="4" id="KW-1185">Reference proteome</keyword>
<feature type="transmembrane region" description="Helical" evidence="1">
    <location>
        <begin position="173"/>
        <end position="198"/>
    </location>
</feature>
<reference evidence="3 4" key="1">
    <citation type="submission" date="2019-01" db="EMBL/GenBank/DDBJ databases">
        <title>Sphingorhabdus lacus sp.nov., isolated from an oligotrophic freshwater lake.</title>
        <authorList>
            <person name="Park M."/>
        </authorList>
    </citation>
    <scope>NUCLEOTIDE SEQUENCE [LARGE SCALE GENOMIC DNA]</scope>
    <source>
        <strain evidence="3 4">IMCC26285</strain>
    </source>
</reference>
<dbReference type="EMBL" id="SDWJ01000002">
    <property type="protein sequence ID" value="MVZ97723.1"/>
    <property type="molecule type" value="Genomic_DNA"/>
</dbReference>
<feature type="transmembrane region" description="Helical" evidence="1">
    <location>
        <begin position="146"/>
        <end position="167"/>
    </location>
</feature>
<evidence type="ECO:0000313" key="4">
    <source>
        <dbReference type="Proteomes" id="UP000471147"/>
    </source>
</evidence>
<feature type="transmembrane region" description="Helical" evidence="1">
    <location>
        <begin position="21"/>
        <end position="46"/>
    </location>
</feature>
<keyword evidence="1" id="KW-1133">Transmembrane helix</keyword>
<sequence length="210" mass="23365">MIDISGLDLLHTRFERLRLILWANLSVVAVSFLFEVAELLGLFTFNTDPDAEFGLFEALYFLVGVAMIIVAIATFVLWCMWLHRAAKNVVEADFSDFDYTPAWAVGWHFVPFANLFKPFEIMRKIWNASTGASTVLDAPAPIINRWWVAWLVAGLAGNISGRIALQAESAETLYLGTVLGAISSIATFVAIPTAMLMLQTITQGQSERFR</sequence>
<dbReference type="InterPro" id="IPR025565">
    <property type="entry name" value="DUF4328"/>
</dbReference>
<name>A0A6I4M038_9SPHN</name>
<evidence type="ECO:0000259" key="2">
    <source>
        <dbReference type="Pfam" id="PF14219"/>
    </source>
</evidence>
<dbReference type="OrthoDB" id="4174975at2"/>
<keyword evidence="1" id="KW-0812">Transmembrane</keyword>
<evidence type="ECO:0000256" key="1">
    <source>
        <dbReference type="SAM" id="Phobius"/>
    </source>
</evidence>
<dbReference type="RefSeq" id="WP_160353714.1">
    <property type="nucleotide sequence ID" value="NZ_SDWJ01000002.1"/>
</dbReference>
<evidence type="ECO:0000313" key="3">
    <source>
        <dbReference type="EMBL" id="MVZ97723.1"/>
    </source>
</evidence>
<gene>
    <name evidence="3" type="ORF">EUU23_08390</name>
</gene>
<accession>A0A6I4M038</accession>
<comment type="caution">
    <text evidence="3">The sequence shown here is derived from an EMBL/GenBank/DDBJ whole genome shotgun (WGS) entry which is preliminary data.</text>
</comment>
<dbReference type="Proteomes" id="UP000471147">
    <property type="component" value="Unassembled WGS sequence"/>
</dbReference>
<keyword evidence="1" id="KW-0472">Membrane</keyword>
<proteinExistence type="predicted"/>